<proteinExistence type="predicted"/>
<organism evidence="1 2">
    <name type="scientific">Fusarium oxysporum (strain Fo5176)</name>
    <name type="common">Fusarium vascular wilt</name>
    <dbReference type="NCBI Taxonomy" id="660025"/>
    <lineage>
        <taxon>Eukaryota</taxon>
        <taxon>Fungi</taxon>
        <taxon>Dikarya</taxon>
        <taxon>Ascomycota</taxon>
        <taxon>Pezizomycotina</taxon>
        <taxon>Sordariomycetes</taxon>
        <taxon>Hypocreomycetidae</taxon>
        <taxon>Hypocreales</taxon>
        <taxon>Nectriaceae</taxon>
        <taxon>Fusarium</taxon>
        <taxon>Fusarium oxysporum species complex</taxon>
    </lineage>
</organism>
<reference evidence="1" key="2">
    <citation type="submission" date="2025-08" db="UniProtKB">
        <authorList>
            <consortium name="EnsemblFungi"/>
        </authorList>
    </citation>
    <scope>IDENTIFICATION</scope>
    <source>
        <strain evidence="1">4287 / CBS 123668 / FGSC 9935 / NRRL 34936</strain>
    </source>
</reference>
<reference evidence="2" key="1">
    <citation type="journal article" date="2012" name="Mol. Plant Microbe Interact.">
        <title>A highly conserved effector in Fusarium oxysporum is required for full virulence on Arabidopsis.</title>
        <authorList>
            <person name="Thatcher L.F."/>
            <person name="Gardiner D.M."/>
            <person name="Kazan K."/>
            <person name="Manners J."/>
        </authorList>
    </citation>
    <scope>NUCLEOTIDE SEQUENCE [LARGE SCALE GENOMIC DNA]</scope>
    <source>
        <strain evidence="2">Fo5176</strain>
    </source>
</reference>
<evidence type="ECO:0000313" key="1">
    <source>
        <dbReference type="EnsemblFungi" id="FOXG_09602P0"/>
    </source>
</evidence>
<name>A0A0D2Y018_FUSOF</name>
<dbReference type="Proteomes" id="UP000002489">
    <property type="component" value="Unassembled WGS sequence"/>
</dbReference>
<accession>A0A0D2Y018</accession>
<protein>
    <submittedName>
        <fullName evidence="1">Uncharacterized protein</fullName>
    </submittedName>
</protein>
<dbReference type="AlphaFoldDB" id="A0A0D2Y018"/>
<dbReference type="EnsemblFungi" id="FOXG_09602T0">
    <property type="protein sequence ID" value="FOXG_09602P0"/>
    <property type="gene ID" value="FOXG_09602"/>
</dbReference>
<dbReference type="STRING" id="426428.A0A0D2Y018"/>
<sequence length="45" mass="4674">MANTGAIKVLIPATKDGPTPYCYFHLAHGGKAVRNTAPEDTAFGA</sequence>
<evidence type="ECO:0000313" key="2">
    <source>
        <dbReference type="Proteomes" id="UP000002489"/>
    </source>
</evidence>